<dbReference type="STRING" id="485913.Krac_0156"/>
<comment type="caution">
    <text evidence="2">The sequence shown here is derived from an EMBL/GenBank/DDBJ whole genome shotgun (WGS) entry which is preliminary data.</text>
</comment>
<keyword evidence="2" id="KW-0378">Hydrolase</keyword>
<accession>D6U711</accession>
<dbReference type="GO" id="GO:0004527">
    <property type="term" value="F:exonuclease activity"/>
    <property type="evidence" value="ECO:0007669"/>
    <property type="project" value="UniProtKB-KW"/>
</dbReference>
<dbReference type="EMBL" id="ADVG01000005">
    <property type="protein sequence ID" value="EFH79672.1"/>
    <property type="molecule type" value="Genomic_DNA"/>
</dbReference>
<keyword evidence="3" id="KW-1185">Reference proteome</keyword>
<keyword evidence="2" id="KW-0269">Exonuclease</keyword>
<evidence type="ECO:0000256" key="1">
    <source>
        <dbReference type="SAM" id="MobiDB-lite"/>
    </source>
</evidence>
<sequence length="53" mass="6137">MITEEEVAQLRKENQELLQVALLRIEELEHQKTPPPAFVKANVKKPQVEETRG</sequence>
<feature type="region of interest" description="Disordered" evidence="1">
    <location>
        <begin position="33"/>
        <end position="53"/>
    </location>
</feature>
<organism evidence="2 3">
    <name type="scientific">Ktedonobacter racemifer DSM 44963</name>
    <dbReference type="NCBI Taxonomy" id="485913"/>
    <lineage>
        <taxon>Bacteria</taxon>
        <taxon>Bacillati</taxon>
        <taxon>Chloroflexota</taxon>
        <taxon>Ktedonobacteria</taxon>
        <taxon>Ktedonobacterales</taxon>
        <taxon>Ktedonobacteraceae</taxon>
        <taxon>Ktedonobacter</taxon>
    </lineage>
</organism>
<dbReference type="AlphaFoldDB" id="D6U711"/>
<evidence type="ECO:0000313" key="3">
    <source>
        <dbReference type="Proteomes" id="UP000004508"/>
    </source>
</evidence>
<evidence type="ECO:0000313" key="2">
    <source>
        <dbReference type="EMBL" id="EFH79672.1"/>
    </source>
</evidence>
<name>D6U711_KTERA</name>
<protein>
    <submittedName>
        <fullName evidence="2">CRISPR-associated exonuclease, Cas4 family</fullName>
    </submittedName>
</protein>
<keyword evidence="2" id="KW-0540">Nuclease</keyword>
<gene>
    <name evidence="2" type="ORF">Krac_0156</name>
</gene>
<proteinExistence type="predicted"/>
<dbReference type="InParanoid" id="D6U711"/>
<reference evidence="2 3" key="1">
    <citation type="journal article" date="2011" name="Stand. Genomic Sci.">
        <title>Non-contiguous finished genome sequence and contextual data of the filamentous soil bacterium Ktedonobacter racemifer type strain (SOSP1-21).</title>
        <authorList>
            <person name="Chang Y.J."/>
            <person name="Land M."/>
            <person name="Hauser L."/>
            <person name="Chertkov O."/>
            <person name="Del Rio T.G."/>
            <person name="Nolan M."/>
            <person name="Copeland A."/>
            <person name="Tice H."/>
            <person name="Cheng J.F."/>
            <person name="Lucas S."/>
            <person name="Han C."/>
            <person name="Goodwin L."/>
            <person name="Pitluck S."/>
            <person name="Ivanova N."/>
            <person name="Ovchinikova G."/>
            <person name="Pati A."/>
            <person name="Chen A."/>
            <person name="Palaniappan K."/>
            <person name="Mavromatis K."/>
            <person name="Liolios K."/>
            <person name="Brettin T."/>
            <person name="Fiebig A."/>
            <person name="Rohde M."/>
            <person name="Abt B."/>
            <person name="Goker M."/>
            <person name="Detter J.C."/>
            <person name="Woyke T."/>
            <person name="Bristow J."/>
            <person name="Eisen J.A."/>
            <person name="Markowitz V."/>
            <person name="Hugenholtz P."/>
            <person name="Kyrpides N.C."/>
            <person name="Klenk H.P."/>
            <person name="Lapidus A."/>
        </authorList>
    </citation>
    <scope>NUCLEOTIDE SEQUENCE [LARGE SCALE GENOMIC DNA]</scope>
    <source>
        <strain evidence="3">DSM 44963</strain>
    </source>
</reference>
<dbReference type="Proteomes" id="UP000004508">
    <property type="component" value="Unassembled WGS sequence"/>
</dbReference>